<evidence type="ECO:0000313" key="1">
    <source>
        <dbReference type="EMBL" id="KAI5682055.1"/>
    </source>
</evidence>
<comment type="caution">
    <text evidence="1">The sequence shown here is derived from an EMBL/GenBank/DDBJ whole genome shotgun (WGS) entry which is preliminary data.</text>
</comment>
<protein>
    <submittedName>
        <fullName evidence="1">Uncharacterized protein</fullName>
    </submittedName>
</protein>
<sequence>MKQILRDRFGVENYEDKYKVKQKEISWNLQCVKSLQNKISFHKLKMFDRKGIHYEKKNTCTFVKEETSIEEIVKSVVSTKESEGKRKESEYLIEKHESIKEKQVEEKIQPQFLNFLITICARKSNHEMKVKGEGMDKELSIGFEDT</sequence>
<reference evidence="2" key="1">
    <citation type="journal article" date="2023" name="Nat. Plants">
        <title>Single-cell RNA sequencing provides a high-resolution roadmap for understanding the multicellular compartmentation of specialized metabolism.</title>
        <authorList>
            <person name="Sun S."/>
            <person name="Shen X."/>
            <person name="Li Y."/>
            <person name="Li Y."/>
            <person name="Wang S."/>
            <person name="Li R."/>
            <person name="Zhang H."/>
            <person name="Shen G."/>
            <person name="Guo B."/>
            <person name="Wei J."/>
            <person name="Xu J."/>
            <person name="St-Pierre B."/>
            <person name="Chen S."/>
            <person name="Sun C."/>
        </authorList>
    </citation>
    <scope>NUCLEOTIDE SEQUENCE [LARGE SCALE GENOMIC DNA]</scope>
</reference>
<organism evidence="1 2">
    <name type="scientific">Catharanthus roseus</name>
    <name type="common">Madagascar periwinkle</name>
    <name type="synonym">Vinca rosea</name>
    <dbReference type="NCBI Taxonomy" id="4058"/>
    <lineage>
        <taxon>Eukaryota</taxon>
        <taxon>Viridiplantae</taxon>
        <taxon>Streptophyta</taxon>
        <taxon>Embryophyta</taxon>
        <taxon>Tracheophyta</taxon>
        <taxon>Spermatophyta</taxon>
        <taxon>Magnoliopsida</taxon>
        <taxon>eudicotyledons</taxon>
        <taxon>Gunneridae</taxon>
        <taxon>Pentapetalae</taxon>
        <taxon>asterids</taxon>
        <taxon>lamiids</taxon>
        <taxon>Gentianales</taxon>
        <taxon>Apocynaceae</taxon>
        <taxon>Rauvolfioideae</taxon>
        <taxon>Vinceae</taxon>
        <taxon>Catharanthinae</taxon>
        <taxon>Catharanthus</taxon>
    </lineage>
</organism>
<dbReference type="Proteomes" id="UP001060085">
    <property type="component" value="Linkage Group LG01"/>
</dbReference>
<proteinExistence type="predicted"/>
<accession>A0ACC0CAV1</accession>
<dbReference type="EMBL" id="CM044701">
    <property type="protein sequence ID" value="KAI5682055.1"/>
    <property type="molecule type" value="Genomic_DNA"/>
</dbReference>
<keyword evidence="2" id="KW-1185">Reference proteome</keyword>
<gene>
    <name evidence="1" type="ORF">M9H77_03283</name>
</gene>
<evidence type="ECO:0000313" key="2">
    <source>
        <dbReference type="Proteomes" id="UP001060085"/>
    </source>
</evidence>
<name>A0ACC0CAV1_CATRO</name>